<evidence type="ECO:0000256" key="2">
    <source>
        <dbReference type="ARBA" id="ARBA00011901"/>
    </source>
</evidence>
<dbReference type="CDD" id="cd02696">
    <property type="entry name" value="MurNAc-LAA"/>
    <property type="match status" value="1"/>
</dbReference>
<evidence type="ECO:0000259" key="4">
    <source>
        <dbReference type="SMART" id="SM00646"/>
    </source>
</evidence>
<gene>
    <name evidence="5" type="ORF">Q4Q40_23175</name>
</gene>
<dbReference type="InterPro" id="IPR002508">
    <property type="entry name" value="MurNAc-LAA_cat"/>
</dbReference>
<dbReference type="Pfam" id="PF01520">
    <property type="entry name" value="Amidase_3"/>
    <property type="match status" value="1"/>
</dbReference>
<keyword evidence="3 5" id="KW-0378">Hydrolase</keyword>
<feature type="domain" description="MurNAc-LAA" evidence="4">
    <location>
        <begin position="98"/>
        <end position="213"/>
    </location>
</feature>
<protein>
    <recommendedName>
        <fullName evidence="2">N-acetylmuramoyl-L-alanine amidase</fullName>
        <ecNumber evidence="2">3.5.1.28</ecNumber>
    </recommendedName>
</protein>
<dbReference type="GO" id="GO:0008745">
    <property type="term" value="F:N-acetylmuramoyl-L-alanine amidase activity"/>
    <property type="evidence" value="ECO:0007669"/>
    <property type="project" value="UniProtKB-EC"/>
</dbReference>
<dbReference type="EC" id="3.5.1.28" evidence="2"/>
<evidence type="ECO:0000313" key="5">
    <source>
        <dbReference type="EMBL" id="MDO5977109.1"/>
    </source>
</evidence>
<dbReference type="PANTHER" id="PTHR30404:SF0">
    <property type="entry name" value="N-ACETYLMURAMOYL-L-ALANINE AMIDASE AMIC"/>
    <property type="match status" value="1"/>
</dbReference>
<comment type="catalytic activity">
    <reaction evidence="1">
        <text>Hydrolyzes the link between N-acetylmuramoyl residues and L-amino acid residues in certain cell-wall glycopeptides.</text>
        <dbReference type="EC" id="3.5.1.28"/>
    </reaction>
</comment>
<dbReference type="EMBL" id="JAUOEL010000012">
    <property type="protein sequence ID" value="MDO5977109.1"/>
    <property type="molecule type" value="Genomic_DNA"/>
</dbReference>
<dbReference type="Proteomes" id="UP001176806">
    <property type="component" value="Unassembled WGS sequence"/>
</dbReference>
<name>A0ABT8WVS0_9FLAO</name>
<dbReference type="SUPFAM" id="SSF53187">
    <property type="entry name" value="Zn-dependent exopeptidases"/>
    <property type="match status" value="1"/>
</dbReference>
<dbReference type="RefSeq" id="WP_303304441.1">
    <property type="nucleotide sequence ID" value="NZ_BAABDA010000011.1"/>
</dbReference>
<evidence type="ECO:0000313" key="6">
    <source>
        <dbReference type="Proteomes" id="UP001176806"/>
    </source>
</evidence>
<proteinExistence type="predicted"/>
<organism evidence="5 6">
    <name type="scientific">Flavivirga jejuensis</name>
    <dbReference type="NCBI Taxonomy" id="870487"/>
    <lineage>
        <taxon>Bacteria</taxon>
        <taxon>Pseudomonadati</taxon>
        <taxon>Bacteroidota</taxon>
        <taxon>Flavobacteriia</taxon>
        <taxon>Flavobacteriales</taxon>
        <taxon>Flavobacteriaceae</taxon>
        <taxon>Flavivirga</taxon>
    </lineage>
</organism>
<dbReference type="Gene3D" id="3.40.630.40">
    <property type="entry name" value="Zn-dependent exopeptidases"/>
    <property type="match status" value="1"/>
</dbReference>
<evidence type="ECO:0000256" key="3">
    <source>
        <dbReference type="ARBA" id="ARBA00022801"/>
    </source>
</evidence>
<keyword evidence="6" id="KW-1185">Reference proteome</keyword>
<accession>A0ABT8WVS0</accession>
<dbReference type="PANTHER" id="PTHR30404">
    <property type="entry name" value="N-ACETYLMURAMOYL-L-ALANINE AMIDASE"/>
    <property type="match status" value="1"/>
</dbReference>
<reference evidence="5" key="1">
    <citation type="submission" date="2023-07" db="EMBL/GenBank/DDBJ databases">
        <title>Two novel species in the genus Flavivirga.</title>
        <authorList>
            <person name="Kwon K."/>
        </authorList>
    </citation>
    <scope>NUCLEOTIDE SEQUENCE</scope>
    <source>
        <strain evidence="5">KACC 14158</strain>
    </source>
</reference>
<sequence length="219" mass="24747">MVLITQKILQTKELKNVSFAILMLNICFVFGQKTIIVVDAGHGGKDYGAIGKNGEREKDVVLKIAKEINSLNTQLLNNKYDIYLTRNTDTLISLRDRTRLANTLKADIFISIHNNASPKHAQGMEVYVHNISNGHHRKSILLGQYIIREFTQKLGFKIRGVKFANFQVLRETRTLCPAILVETGFLTDLDESDYLSVQNNRRALALAILIGITNYTNEL</sequence>
<dbReference type="SMART" id="SM00646">
    <property type="entry name" value="Ami_3"/>
    <property type="match status" value="1"/>
</dbReference>
<evidence type="ECO:0000256" key="1">
    <source>
        <dbReference type="ARBA" id="ARBA00001561"/>
    </source>
</evidence>
<dbReference type="InterPro" id="IPR050695">
    <property type="entry name" value="N-acetylmuramoyl_amidase_3"/>
</dbReference>
<comment type="caution">
    <text evidence="5">The sequence shown here is derived from an EMBL/GenBank/DDBJ whole genome shotgun (WGS) entry which is preliminary data.</text>
</comment>